<dbReference type="Proteomes" id="UP000265520">
    <property type="component" value="Unassembled WGS sequence"/>
</dbReference>
<sequence>MEEELSKLQSVMTPAEGEPDYVRGLTTRAAFIERIQQLGEGVFKATQHS</sequence>
<keyword evidence="2" id="KW-1185">Reference proteome</keyword>
<proteinExistence type="predicted"/>
<evidence type="ECO:0000313" key="1">
    <source>
        <dbReference type="EMBL" id="MCI71714.1"/>
    </source>
</evidence>
<protein>
    <submittedName>
        <fullName evidence="1">Uncharacterized protein</fullName>
    </submittedName>
</protein>
<evidence type="ECO:0000313" key="2">
    <source>
        <dbReference type="Proteomes" id="UP000265520"/>
    </source>
</evidence>
<accession>A0A392UGA6</accession>
<reference evidence="1 2" key="1">
    <citation type="journal article" date="2018" name="Front. Plant Sci.">
        <title>Red Clover (Trifolium pratense) and Zigzag Clover (T. medium) - A Picture of Genomic Similarities and Differences.</title>
        <authorList>
            <person name="Dluhosova J."/>
            <person name="Istvanek J."/>
            <person name="Nedelnik J."/>
            <person name="Repkova J."/>
        </authorList>
    </citation>
    <scope>NUCLEOTIDE SEQUENCE [LARGE SCALE GENOMIC DNA]</scope>
    <source>
        <strain evidence="2">cv. 10/8</strain>
        <tissue evidence="1">Leaf</tissue>
    </source>
</reference>
<dbReference type="AlphaFoldDB" id="A0A392UGA6"/>
<organism evidence="1 2">
    <name type="scientific">Trifolium medium</name>
    <dbReference type="NCBI Taxonomy" id="97028"/>
    <lineage>
        <taxon>Eukaryota</taxon>
        <taxon>Viridiplantae</taxon>
        <taxon>Streptophyta</taxon>
        <taxon>Embryophyta</taxon>
        <taxon>Tracheophyta</taxon>
        <taxon>Spermatophyta</taxon>
        <taxon>Magnoliopsida</taxon>
        <taxon>eudicotyledons</taxon>
        <taxon>Gunneridae</taxon>
        <taxon>Pentapetalae</taxon>
        <taxon>rosids</taxon>
        <taxon>fabids</taxon>
        <taxon>Fabales</taxon>
        <taxon>Fabaceae</taxon>
        <taxon>Papilionoideae</taxon>
        <taxon>50 kb inversion clade</taxon>
        <taxon>NPAAA clade</taxon>
        <taxon>Hologalegina</taxon>
        <taxon>IRL clade</taxon>
        <taxon>Trifolieae</taxon>
        <taxon>Trifolium</taxon>
    </lineage>
</organism>
<name>A0A392UGA6_9FABA</name>
<comment type="caution">
    <text evidence="1">The sequence shown here is derived from an EMBL/GenBank/DDBJ whole genome shotgun (WGS) entry which is preliminary data.</text>
</comment>
<dbReference type="EMBL" id="LXQA010802328">
    <property type="protein sequence ID" value="MCI71714.1"/>
    <property type="molecule type" value="Genomic_DNA"/>
</dbReference>